<dbReference type="InterPro" id="IPR036388">
    <property type="entry name" value="WH-like_DNA-bd_sf"/>
</dbReference>
<evidence type="ECO:0000256" key="3">
    <source>
        <dbReference type="ARBA" id="ARBA00022737"/>
    </source>
</evidence>
<dbReference type="CDD" id="cd01671">
    <property type="entry name" value="CARD"/>
    <property type="match status" value="1"/>
</dbReference>
<dbReference type="InterPro" id="IPR048975">
    <property type="entry name" value="WHD_APAF1"/>
</dbReference>
<proteinExistence type="predicted"/>
<evidence type="ECO:0000313" key="7">
    <source>
        <dbReference type="Proteomes" id="UP001258017"/>
    </source>
</evidence>
<protein>
    <recommendedName>
        <fullName evidence="5">CARD domain-containing protein</fullName>
    </recommendedName>
</protein>
<accession>A0AAD9VPL2</accession>
<dbReference type="InterPro" id="IPR041452">
    <property type="entry name" value="APAF1_C"/>
</dbReference>
<dbReference type="InterPro" id="IPR024977">
    <property type="entry name" value="Apc4-like_WD40_dom"/>
</dbReference>
<dbReference type="GO" id="GO:0043531">
    <property type="term" value="F:ADP binding"/>
    <property type="evidence" value="ECO:0007669"/>
    <property type="project" value="InterPro"/>
</dbReference>
<dbReference type="InterPro" id="IPR002182">
    <property type="entry name" value="NB-ARC"/>
</dbReference>
<keyword evidence="2" id="KW-0053">Apoptosis</keyword>
<keyword evidence="1" id="KW-0853">WD repeat</keyword>
<feature type="compositionally biased region" description="Polar residues" evidence="4">
    <location>
        <begin position="1301"/>
        <end position="1312"/>
    </location>
</feature>
<keyword evidence="7" id="KW-1185">Reference proteome</keyword>
<dbReference type="Gene3D" id="3.40.50.300">
    <property type="entry name" value="P-loop containing nucleotide triphosphate hydrolases"/>
    <property type="match status" value="1"/>
</dbReference>
<dbReference type="SUPFAM" id="SSF47986">
    <property type="entry name" value="DEATH domain"/>
    <property type="match status" value="1"/>
</dbReference>
<evidence type="ECO:0000256" key="2">
    <source>
        <dbReference type="ARBA" id="ARBA00022703"/>
    </source>
</evidence>
<dbReference type="Pfam" id="PF17908">
    <property type="entry name" value="APAF1_C"/>
    <property type="match status" value="1"/>
</dbReference>
<dbReference type="GO" id="GO:0042981">
    <property type="term" value="P:regulation of apoptotic process"/>
    <property type="evidence" value="ECO:0007669"/>
    <property type="project" value="InterPro"/>
</dbReference>
<dbReference type="Pfam" id="PF12894">
    <property type="entry name" value="ANAPC4_WD40"/>
    <property type="match status" value="1"/>
</dbReference>
<evidence type="ECO:0000256" key="4">
    <source>
        <dbReference type="SAM" id="MobiDB-lite"/>
    </source>
</evidence>
<dbReference type="PANTHER" id="PTHR22845:SF5">
    <property type="entry name" value="APOPTOTIC PROTEASE-ACTIVATING FACTOR 1"/>
    <property type="match status" value="1"/>
</dbReference>
<comment type="caution">
    <text evidence="6">The sequence shown here is derived from an EMBL/GenBank/DDBJ whole genome shotgun (WGS) entry which is preliminary data.</text>
</comment>
<dbReference type="InterPro" id="IPR011029">
    <property type="entry name" value="DEATH-like_dom_sf"/>
</dbReference>
<dbReference type="SUPFAM" id="SSF52540">
    <property type="entry name" value="P-loop containing nucleoside triphosphate hydrolases"/>
    <property type="match status" value="1"/>
</dbReference>
<dbReference type="InterPro" id="IPR042197">
    <property type="entry name" value="Apaf_helical"/>
</dbReference>
<dbReference type="Gene3D" id="1.10.533.10">
    <property type="entry name" value="Death Domain, Fas"/>
    <property type="match status" value="1"/>
</dbReference>
<dbReference type="SUPFAM" id="SSF82171">
    <property type="entry name" value="DPP6 N-terminal domain-like"/>
    <property type="match status" value="1"/>
</dbReference>
<dbReference type="Proteomes" id="UP001258017">
    <property type="component" value="Unassembled WGS sequence"/>
</dbReference>
<dbReference type="SMART" id="SM00320">
    <property type="entry name" value="WD40"/>
    <property type="match status" value="6"/>
</dbReference>
<evidence type="ECO:0000313" key="6">
    <source>
        <dbReference type="EMBL" id="KAK2582333.1"/>
    </source>
</evidence>
<keyword evidence="3" id="KW-0677">Repeat</keyword>
<feature type="domain" description="CARD" evidence="5">
    <location>
        <begin position="1"/>
        <end position="91"/>
    </location>
</feature>
<dbReference type="InterPro" id="IPR027417">
    <property type="entry name" value="P-loop_NTPase"/>
</dbReference>
<evidence type="ECO:0000259" key="5">
    <source>
        <dbReference type="PROSITE" id="PS50209"/>
    </source>
</evidence>
<gene>
    <name evidence="6" type="ORF">KPH14_004670</name>
</gene>
<reference evidence="6" key="1">
    <citation type="submission" date="2021-08" db="EMBL/GenBank/DDBJ databases">
        <authorList>
            <person name="Misof B."/>
            <person name="Oliver O."/>
            <person name="Podsiadlowski L."/>
            <person name="Donath A."/>
            <person name="Peters R."/>
            <person name="Mayer C."/>
            <person name="Rust J."/>
            <person name="Gunkel S."/>
            <person name="Lesny P."/>
            <person name="Martin S."/>
            <person name="Oeyen J.P."/>
            <person name="Petersen M."/>
            <person name="Panagiotis P."/>
            <person name="Wilbrandt J."/>
            <person name="Tanja T."/>
        </authorList>
    </citation>
    <scope>NUCLEOTIDE SEQUENCE</scope>
    <source>
        <strain evidence="6">GBR_01_08_01A</strain>
        <tissue evidence="6">Thorax + abdomen</tissue>
    </source>
</reference>
<dbReference type="InterPro" id="IPR001315">
    <property type="entry name" value="CARD"/>
</dbReference>
<feature type="region of interest" description="Disordered" evidence="4">
    <location>
        <begin position="1301"/>
        <end position="1326"/>
    </location>
</feature>
<dbReference type="GO" id="GO:0005829">
    <property type="term" value="C:cytosol"/>
    <property type="evidence" value="ECO:0007669"/>
    <property type="project" value="UniProtKB-ARBA"/>
</dbReference>
<dbReference type="Pfam" id="PF21296">
    <property type="entry name" value="WHD_APAF1"/>
    <property type="match status" value="1"/>
</dbReference>
<dbReference type="Pfam" id="PF00619">
    <property type="entry name" value="CARD"/>
    <property type="match status" value="1"/>
</dbReference>
<organism evidence="6 7">
    <name type="scientific">Odynerus spinipes</name>
    <dbReference type="NCBI Taxonomy" id="1348599"/>
    <lineage>
        <taxon>Eukaryota</taxon>
        <taxon>Metazoa</taxon>
        <taxon>Ecdysozoa</taxon>
        <taxon>Arthropoda</taxon>
        <taxon>Hexapoda</taxon>
        <taxon>Insecta</taxon>
        <taxon>Pterygota</taxon>
        <taxon>Neoptera</taxon>
        <taxon>Endopterygota</taxon>
        <taxon>Hymenoptera</taxon>
        <taxon>Apocrita</taxon>
        <taxon>Aculeata</taxon>
        <taxon>Vespoidea</taxon>
        <taxon>Vespidae</taxon>
        <taxon>Eumeninae</taxon>
        <taxon>Odynerus</taxon>
    </lineage>
</organism>
<dbReference type="GO" id="GO:0006915">
    <property type="term" value="P:apoptotic process"/>
    <property type="evidence" value="ECO:0007669"/>
    <property type="project" value="UniProtKB-KW"/>
</dbReference>
<dbReference type="PANTHER" id="PTHR22845">
    <property type="entry name" value="APOPTOTIC PROTEASE-ACTIVATING FACTOR 1"/>
    <property type="match status" value="1"/>
</dbReference>
<dbReference type="Gene3D" id="2.130.10.10">
    <property type="entry name" value="YVTN repeat-like/Quinoprotein amine dehydrogenase"/>
    <property type="match status" value="3"/>
</dbReference>
<name>A0AAD9VPL2_9HYME</name>
<dbReference type="Gene3D" id="1.10.10.10">
    <property type="entry name" value="Winged helix-like DNA-binding domain superfamily/Winged helix DNA-binding domain"/>
    <property type="match status" value="1"/>
</dbReference>
<sequence length="1378" mass="159343">MERLHQNILKHLRQKIVDDMDVYNGVISPLTAKYILKKEDVEQIEAGTSNEHRAKILLDILPKRGPNAFDAFREALRHHYRWLSEDMDKLESRETCKDEVIYSAESPMLPPVSPLSVTREEKVKQLIQELRNLSPNAYLILHGMKGFGKSCLAASTLKDSELVQNLFHNKVYWLKFGYDSRYRYKHEDTHRYERSTDEEITIQLNSLYHRVRNMEVPPESLKYEPLKDFLIHFLANHFSKKENRNCLLVLDDVYDKNIIDAFDFECKTLVITTDIDVLDGRRGNVIKMDDGFTEAETLDLFAKVLDTDVDRLPLEAKLIHKECKGMPLLIAMFSAHFIEFKNDMKIHNNRWQYYLSCIQTKDIKNKVINKFLEKQEAIFNMSIEHLPSELKACYEQLAIFSEDVNITSKALEVLWSRSVYQVDEMMVELCHKSLAARRWNDNLNYYIYGVHDLLLCHLRRRLGKDKLTEMHKFFIEKYRKCCNNDFSKLPNDNYSYSYIGHHLELAELYHEFPKVYLDFKFLEAKINHTGLCDLLIDFKKYRKYITNNNDENYEAKVADIEKFLKEQASNISKHRRKKCLDLIQIAMNHFHPGYVMETASNLAKERTKYLYLSHSTKLQQINITQSEEVCTETNTSCFTDDPDVVLIGNKTGEIIQWHCEHKKQIVYKAYDKKSTVEKIVVSGDGKFFLTLCNGVVKLFSLYNNDYFDKSDIHIQSPRQKQIFWSGIYATNGHSSLRTLVIENEIILDMTFGHDDERIAACTNKGTIQIWDKCGNILTSIKHSGNCLRYITFTTESTLLHTMDLSLDVLVTYRKHNNDYTYSSQYSPQLAGQKVIFFHTVPEHDNSLIIVTEKKAVYVKWFCPFSDRIHNYENKKKAENEKAVYVCAAITYDGLYFILADSEGFVNVWKLIGGFLPIAVYKSHVTSLDTYWLKEEGYHCICGNENNLLHKWKFPIEEASTQVRNLLFDALVQSFGEVDVISKKTHANAVVILHGDKIIAESNPIDEDIISLRLSPNGKKLVYITEEGMVTLFDIESKIATNILRLSQGAEFIKFITIENDEVIICRETNDTLRVWKNNKIAYLVDNAGYIISIHEVNNEYVITVTQNGVITLYNISGTKWTIISRAVVNHMDINIYFSCFSYKKQLLAMLSTSQNVLLYYLQEDSTVTPPCIKIELYYKHLFKEKPTNCDISQDQKYLAVGFETGDIAIIDIQERSVMQTFSFHTNAITQLNWGPSTTEVPLLLSVNRDELAWWNVQLSNYGTQKKRQSRKGIIRSISTPTVSTSTDSRLFLPNSYSADISSSLSNPSNQTLQDDKSENTSSYWKNKVGRDGENPALLCALQLPTSCIPKVCISADFSKFITVDIYGSVSTFKLFGYS</sequence>
<evidence type="ECO:0000256" key="1">
    <source>
        <dbReference type="ARBA" id="ARBA00022574"/>
    </source>
</evidence>
<dbReference type="Pfam" id="PF00931">
    <property type="entry name" value="NB-ARC"/>
    <property type="match status" value="1"/>
</dbReference>
<dbReference type="EMBL" id="JAIFRP010000031">
    <property type="protein sequence ID" value="KAK2582333.1"/>
    <property type="molecule type" value="Genomic_DNA"/>
</dbReference>
<dbReference type="Gene3D" id="1.25.40.370">
    <property type="match status" value="1"/>
</dbReference>
<dbReference type="Gene3D" id="1.10.8.430">
    <property type="entry name" value="Helical domain of apoptotic protease-activating factors"/>
    <property type="match status" value="1"/>
</dbReference>
<reference evidence="6" key="2">
    <citation type="journal article" date="2023" name="Commun. Biol.">
        <title>Intrasexual cuticular hydrocarbon dimorphism in a wasp sheds light on hydrocarbon biosynthesis genes in Hymenoptera.</title>
        <authorList>
            <person name="Moris V.C."/>
            <person name="Podsiadlowski L."/>
            <person name="Martin S."/>
            <person name="Oeyen J.P."/>
            <person name="Donath A."/>
            <person name="Petersen M."/>
            <person name="Wilbrandt J."/>
            <person name="Misof B."/>
            <person name="Liedtke D."/>
            <person name="Thamm M."/>
            <person name="Scheiner R."/>
            <person name="Schmitt T."/>
            <person name="Niehuis O."/>
        </authorList>
    </citation>
    <scope>NUCLEOTIDE SEQUENCE</scope>
    <source>
        <strain evidence="6">GBR_01_08_01A</strain>
    </source>
</reference>
<dbReference type="InterPro" id="IPR015943">
    <property type="entry name" value="WD40/YVTN_repeat-like_dom_sf"/>
</dbReference>
<dbReference type="PROSITE" id="PS50209">
    <property type="entry name" value="CARD"/>
    <property type="match status" value="1"/>
</dbReference>
<dbReference type="InterPro" id="IPR001680">
    <property type="entry name" value="WD40_rpt"/>
</dbReference>